<sequence>MALLKVSPLGFPWKTEDPFLFCVYHDDSYPAAQKNMGPSRAALAGRRLGSDFGHPSGWSMYHGEEIPGFPKHPHRGFETVTIARHGLVDHCDSLGCAGRFGGGDVQWMTAGKGISHSEMFPLLDMQSPNRLELFQVSTRTPLQHPSGNLDEDIVVGPGAADVSAAQPSRCAPLQVWLNLPSADKMAEPHFAMLWAEDIPLQKVADAQVRG</sequence>
<dbReference type="AlphaFoldDB" id="A0AAE0G4K8"/>
<keyword evidence="5" id="KW-1185">Reference proteome</keyword>
<evidence type="ECO:0000313" key="4">
    <source>
        <dbReference type="EMBL" id="KAK3271466.1"/>
    </source>
</evidence>
<evidence type="ECO:0000313" key="5">
    <source>
        <dbReference type="Proteomes" id="UP001190700"/>
    </source>
</evidence>
<name>A0AAE0G4K8_9CHLO</name>
<dbReference type="InterPro" id="IPR003829">
    <property type="entry name" value="Pirin_N_dom"/>
</dbReference>
<dbReference type="EMBL" id="LGRX02009719">
    <property type="protein sequence ID" value="KAK3271466.1"/>
    <property type="molecule type" value="Genomic_DNA"/>
</dbReference>
<feature type="domain" description="Pirin N-terminal" evidence="3">
    <location>
        <begin position="62"/>
        <end position="135"/>
    </location>
</feature>
<accession>A0AAE0G4K8</accession>
<evidence type="ECO:0000259" key="3">
    <source>
        <dbReference type="Pfam" id="PF02678"/>
    </source>
</evidence>
<dbReference type="Pfam" id="PF02678">
    <property type="entry name" value="Pirin"/>
    <property type="match status" value="1"/>
</dbReference>
<comment type="similarity">
    <text evidence="1 2">Belongs to the pirin family.</text>
</comment>
<evidence type="ECO:0000256" key="2">
    <source>
        <dbReference type="RuleBase" id="RU003457"/>
    </source>
</evidence>
<dbReference type="SUPFAM" id="SSF51182">
    <property type="entry name" value="RmlC-like cupins"/>
    <property type="match status" value="1"/>
</dbReference>
<dbReference type="InterPro" id="IPR012093">
    <property type="entry name" value="Pirin"/>
</dbReference>
<evidence type="ECO:0000256" key="1">
    <source>
        <dbReference type="ARBA" id="ARBA00008416"/>
    </source>
</evidence>
<dbReference type="PANTHER" id="PTHR13903:SF8">
    <property type="entry name" value="PIRIN"/>
    <property type="match status" value="1"/>
</dbReference>
<reference evidence="4 5" key="1">
    <citation type="journal article" date="2015" name="Genome Biol. Evol.">
        <title>Comparative Genomics of a Bacterivorous Green Alga Reveals Evolutionary Causalities and Consequences of Phago-Mixotrophic Mode of Nutrition.</title>
        <authorList>
            <person name="Burns J.A."/>
            <person name="Paasch A."/>
            <person name="Narechania A."/>
            <person name="Kim E."/>
        </authorList>
    </citation>
    <scope>NUCLEOTIDE SEQUENCE [LARGE SCALE GENOMIC DNA]</scope>
    <source>
        <strain evidence="4 5">PLY_AMNH</strain>
    </source>
</reference>
<protein>
    <recommendedName>
        <fullName evidence="3">Pirin N-terminal domain-containing protein</fullName>
    </recommendedName>
</protein>
<gene>
    <name evidence="4" type="ORF">CYMTET_20186</name>
</gene>
<proteinExistence type="inferred from homology"/>
<comment type="caution">
    <text evidence="4">The sequence shown here is derived from an EMBL/GenBank/DDBJ whole genome shotgun (WGS) entry which is preliminary data.</text>
</comment>
<dbReference type="Gene3D" id="2.60.120.10">
    <property type="entry name" value="Jelly Rolls"/>
    <property type="match status" value="2"/>
</dbReference>
<dbReference type="Proteomes" id="UP001190700">
    <property type="component" value="Unassembled WGS sequence"/>
</dbReference>
<organism evidence="4 5">
    <name type="scientific">Cymbomonas tetramitiformis</name>
    <dbReference type="NCBI Taxonomy" id="36881"/>
    <lineage>
        <taxon>Eukaryota</taxon>
        <taxon>Viridiplantae</taxon>
        <taxon>Chlorophyta</taxon>
        <taxon>Pyramimonadophyceae</taxon>
        <taxon>Pyramimonadales</taxon>
        <taxon>Pyramimonadaceae</taxon>
        <taxon>Cymbomonas</taxon>
    </lineage>
</organism>
<dbReference type="InterPro" id="IPR011051">
    <property type="entry name" value="RmlC_Cupin_sf"/>
</dbReference>
<dbReference type="PANTHER" id="PTHR13903">
    <property type="entry name" value="PIRIN-RELATED"/>
    <property type="match status" value="1"/>
</dbReference>
<dbReference type="InterPro" id="IPR014710">
    <property type="entry name" value="RmlC-like_jellyroll"/>
</dbReference>